<feature type="transmembrane region" description="Helical" evidence="1">
    <location>
        <begin position="12"/>
        <end position="33"/>
    </location>
</feature>
<evidence type="ECO:0000256" key="1">
    <source>
        <dbReference type="SAM" id="Phobius"/>
    </source>
</evidence>
<keyword evidence="1" id="KW-0812">Transmembrane</keyword>
<proteinExistence type="predicted"/>
<evidence type="ECO:0000313" key="3">
    <source>
        <dbReference type="Proteomes" id="UP001501020"/>
    </source>
</evidence>
<dbReference type="EMBL" id="BAAAMR010000012">
    <property type="protein sequence ID" value="GAA2128783.1"/>
    <property type="molecule type" value="Genomic_DNA"/>
</dbReference>
<protein>
    <submittedName>
        <fullName evidence="2">Uncharacterized protein</fullName>
    </submittedName>
</protein>
<gene>
    <name evidence="2" type="ORF">GCM10009727_19670</name>
</gene>
<dbReference type="Proteomes" id="UP001501020">
    <property type="component" value="Unassembled WGS sequence"/>
</dbReference>
<dbReference type="RefSeq" id="WP_344263873.1">
    <property type="nucleotide sequence ID" value="NZ_BAAAMR010000012.1"/>
</dbReference>
<name>A0ABN2YKN6_9ACTN</name>
<keyword evidence="1" id="KW-0472">Membrane</keyword>
<reference evidence="2 3" key="1">
    <citation type="journal article" date="2019" name="Int. J. Syst. Evol. Microbiol.">
        <title>The Global Catalogue of Microorganisms (GCM) 10K type strain sequencing project: providing services to taxonomists for standard genome sequencing and annotation.</title>
        <authorList>
            <consortium name="The Broad Institute Genomics Platform"/>
            <consortium name="The Broad Institute Genome Sequencing Center for Infectious Disease"/>
            <person name="Wu L."/>
            <person name="Ma J."/>
        </authorList>
    </citation>
    <scope>NUCLEOTIDE SEQUENCE [LARGE SCALE GENOMIC DNA]</scope>
    <source>
        <strain evidence="2 3">JCM 13850</strain>
    </source>
</reference>
<keyword evidence="3" id="KW-1185">Reference proteome</keyword>
<keyword evidence="1" id="KW-1133">Transmembrane helix</keyword>
<organism evidence="2 3">
    <name type="scientific">Actinomadura napierensis</name>
    <dbReference type="NCBI Taxonomy" id="267854"/>
    <lineage>
        <taxon>Bacteria</taxon>
        <taxon>Bacillati</taxon>
        <taxon>Actinomycetota</taxon>
        <taxon>Actinomycetes</taxon>
        <taxon>Streptosporangiales</taxon>
        <taxon>Thermomonosporaceae</taxon>
        <taxon>Actinomadura</taxon>
    </lineage>
</organism>
<sequence>MSCPHLSAPRGRLAFIIVLMALAGLSLVLFAFFPRLGQAVASFSGCYAATVTLLRLR</sequence>
<accession>A0ABN2YKN6</accession>
<comment type="caution">
    <text evidence="2">The sequence shown here is derived from an EMBL/GenBank/DDBJ whole genome shotgun (WGS) entry which is preliminary data.</text>
</comment>
<evidence type="ECO:0000313" key="2">
    <source>
        <dbReference type="EMBL" id="GAA2128783.1"/>
    </source>
</evidence>